<evidence type="ECO:0000313" key="15">
    <source>
        <dbReference type="Proteomes" id="UP000728032"/>
    </source>
</evidence>
<dbReference type="InterPro" id="IPR027791">
    <property type="entry name" value="Galactosyl_T_C"/>
</dbReference>
<dbReference type="Proteomes" id="UP000728032">
    <property type="component" value="Unassembled WGS sequence"/>
</dbReference>
<dbReference type="Pfam" id="PF02709">
    <property type="entry name" value="Glyco_transf_7C"/>
    <property type="match status" value="1"/>
</dbReference>
<keyword evidence="5 11" id="KW-0808">Transferase</keyword>
<dbReference type="CDD" id="cd00899">
    <property type="entry name" value="b4GalT"/>
    <property type="match status" value="1"/>
</dbReference>
<feature type="domain" description="Galactosyltransferase C-terminal" evidence="12">
    <location>
        <begin position="214"/>
        <end position="291"/>
    </location>
</feature>
<keyword evidence="6" id="KW-0812">Transmembrane</keyword>
<dbReference type="GO" id="GO:0033842">
    <property type="term" value="F:N-acetyl-beta-glucosaminyl-derivative 4-beta-N-acetylgalactosaminyltransferase activity"/>
    <property type="evidence" value="ECO:0007669"/>
    <property type="project" value="TreeGrafter"/>
</dbReference>
<keyword evidence="15" id="KW-1185">Reference proteome</keyword>
<dbReference type="GO" id="GO:0005975">
    <property type="term" value="P:carbohydrate metabolic process"/>
    <property type="evidence" value="ECO:0007669"/>
    <property type="project" value="InterPro"/>
</dbReference>
<dbReference type="Gene3D" id="3.90.550.10">
    <property type="entry name" value="Spore Coat Polysaccharide Biosynthesis Protein SpsA, Chain A"/>
    <property type="match status" value="1"/>
</dbReference>
<comment type="subcellular location">
    <subcellularLocation>
        <location evidence="1 11">Membrane</location>
        <topology evidence="1 11">Single-pass type II membrane protein</topology>
    </subcellularLocation>
</comment>
<evidence type="ECO:0000256" key="5">
    <source>
        <dbReference type="ARBA" id="ARBA00022679"/>
    </source>
</evidence>
<evidence type="ECO:0000256" key="4">
    <source>
        <dbReference type="ARBA" id="ARBA00022676"/>
    </source>
</evidence>
<evidence type="ECO:0000256" key="6">
    <source>
        <dbReference type="ARBA" id="ARBA00022692"/>
    </source>
</evidence>
<evidence type="ECO:0000256" key="2">
    <source>
        <dbReference type="ARBA" id="ARBA00004922"/>
    </source>
</evidence>
<dbReference type="PRINTS" id="PR02050">
    <property type="entry name" value="B14GALTRFASE"/>
</dbReference>
<feature type="domain" description="Galactosyltransferase N-terminal" evidence="13">
    <location>
        <begin position="76"/>
        <end position="210"/>
    </location>
</feature>
<keyword evidence="11" id="KW-0464">Manganese</keyword>
<dbReference type="GO" id="GO:0005794">
    <property type="term" value="C:Golgi apparatus"/>
    <property type="evidence" value="ECO:0007669"/>
    <property type="project" value="TreeGrafter"/>
</dbReference>
<organism evidence="14">
    <name type="scientific">Oppiella nova</name>
    <dbReference type="NCBI Taxonomy" id="334625"/>
    <lineage>
        <taxon>Eukaryota</taxon>
        <taxon>Metazoa</taxon>
        <taxon>Ecdysozoa</taxon>
        <taxon>Arthropoda</taxon>
        <taxon>Chelicerata</taxon>
        <taxon>Arachnida</taxon>
        <taxon>Acari</taxon>
        <taxon>Acariformes</taxon>
        <taxon>Sarcoptiformes</taxon>
        <taxon>Oribatida</taxon>
        <taxon>Brachypylina</taxon>
        <taxon>Oppioidea</taxon>
        <taxon>Oppiidae</taxon>
        <taxon>Oppiella</taxon>
    </lineage>
</organism>
<dbReference type="UniPathway" id="UPA00378"/>
<dbReference type="PANTHER" id="PTHR19300:SF57">
    <property type="entry name" value="BETA-1,4-N-ACETYLGALACTOSAMINYLTRANSFERASE"/>
    <property type="match status" value="1"/>
</dbReference>
<dbReference type="SUPFAM" id="SSF53448">
    <property type="entry name" value="Nucleotide-diphospho-sugar transferases"/>
    <property type="match status" value="1"/>
</dbReference>
<keyword evidence="10 11" id="KW-0325">Glycoprotein</keyword>
<dbReference type="AlphaFoldDB" id="A0A7R9LGZ7"/>
<evidence type="ECO:0000256" key="9">
    <source>
        <dbReference type="ARBA" id="ARBA00023136"/>
    </source>
</evidence>
<dbReference type="InterPro" id="IPR003859">
    <property type="entry name" value="Galactosyl_T"/>
</dbReference>
<dbReference type="Pfam" id="PF13733">
    <property type="entry name" value="Glyco_transf_7N"/>
    <property type="match status" value="1"/>
</dbReference>
<keyword evidence="11" id="KW-0479">Metal-binding</keyword>
<evidence type="ECO:0000259" key="13">
    <source>
        <dbReference type="Pfam" id="PF13733"/>
    </source>
</evidence>
<keyword evidence="9" id="KW-0472">Membrane</keyword>
<dbReference type="GO" id="GO:0006688">
    <property type="term" value="P:glycosphingolipid biosynthetic process"/>
    <property type="evidence" value="ECO:0007669"/>
    <property type="project" value="TreeGrafter"/>
</dbReference>
<gene>
    <name evidence="14" type="ORF">ONB1V03_LOCUS3163</name>
</gene>
<dbReference type="InterPro" id="IPR027995">
    <property type="entry name" value="Galactosyl_T_N"/>
</dbReference>
<evidence type="ECO:0000256" key="8">
    <source>
        <dbReference type="ARBA" id="ARBA00022989"/>
    </source>
</evidence>
<evidence type="ECO:0000313" key="14">
    <source>
        <dbReference type="EMBL" id="CAD7641562.1"/>
    </source>
</evidence>
<comment type="similarity">
    <text evidence="3 11">Belongs to the glycosyltransferase 7 family.</text>
</comment>
<dbReference type="EMBL" id="OC915696">
    <property type="protein sequence ID" value="CAD7641562.1"/>
    <property type="molecule type" value="Genomic_DNA"/>
</dbReference>
<evidence type="ECO:0000256" key="1">
    <source>
        <dbReference type="ARBA" id="ARBA00004606"/>
    </source>
</evidence>
<comment type="cofactor">
    <cofactor evidence="11">
        <name>Mn(2+)</name>
        <dbReference type="ChEBI" id="CHEBI:29035"/>
    </cofactor>
</comment>
<accession>A0A7R9LGZ7</accession>
<protein>
    <recommendedName>
        <fullName evidence="11">Beta-1,4-N-acetylgalactosaminyltransferase</fullName>
        <ecNumber evidence="11">2.4.1.-</ecNumber>
    </recommendedName>
    <alternativeName>
        <fullName evidence="11">Beta-4-GalNAcT</fullName>
    </alternativeName>
</protein>
<sequence>MSKSTMLRLVSIHALMKHLNRCEVVIILFLLWATLWPLVFPNWMSFGYKLVADRDIDADVFSCHTLNTTVDNRADCPLVDTRLEPLVTALTQTDSHLLDTIADRYDIKLGGRHEPRECRSRQKVAVIVPFRDRWPHLKLFVQHMHPFLVSQRLDYQIFIVEQMDTNGFNRGKLFNIGFREAIKMDPEFCCFIFHDIDVLPINRRQTYQCSRSPRHMCSALDKFRYVLIYPDLLGGVVAISRSQYELVNGYSNRFEGWGAEDDDFYNRIKAKGLVLTRWSQQISRCLMLRHKPEKPNPSRMALLESGRARFQSDGLNDLQNSYQILAVHFEPLYTIIKAKLS</sequence>
<dbReference type="GO" id="GO:0016020">
    <property type="term" value="C:membrane"/>
    <property type="evidence" value="ECO:0007669"/>
    <property type="project" value="UniProtKB-SubCell"/>
</dbReference>
<dbReference type="GO" id="GO:0046872">
    <property type="term" value="F:metal ion binding"/>
    <property type="evidence" value="ECO:0007669"/>
    <property type="project" value="UniProtKB-UniRule"/>
</dbReference>
<reference evidence="14" key="1">
    <citation type="submission" date="2020-11" db="EMBL/GenBank/DDBJ databases">
        <authorList>
            <person name="Tran Van P."/>
        </authorList>
    </citation>
    <scope>NUCLEOTIDE SEQUENCE</scope>
</reference>
<keyword evidence="7 11" id="KW-0735">Signal-anchor</keyword>
<dbReference type="GO" id="GO:0008378">
    <property type="term" value="F:galactosyltransferase activity"/>
    <property type="evidence" value="ECO:0007669"/>
    <property type="project" value="TreeGrafter"/>
</dbReference>
<evidence type="ECO:0000256" key="3">
    <source>
        <dbReference type="ARBA" id="ARBA00005735"/>
    </source>
</evidence>
<keyword evidence="4 11" id="KW-0328">Glycosyltransferase</keyword>
<evidence type="ECO:0000256" key="11">
    <source>
        <dbReference type="RuleBase" id="RU368121"/>
    </source>
</evidence>
<proteinExistence type="inferred from homology"/>
<dbReference type="EMBL" id="CAJPVJ010000871">
    <property type="protein sequence ID" value="CAG2163589.1"/>
    <property type="molecule type" value="Genomic_DNA"/>
</dbReference>
<dbReference type="InterPro" id="IPR029044">
    <property type="entry name" value="Nucleotide-diphossugar_trans"/>
</dbReference>
<dbReference type="EC" id="2.4.1.-" evidence="11"/>
<evidence type="ECO:0000259" key="12">
    <source>
        <dbReference type="Pfam" id="PF02709"/>
    </source>
</evidence>
<comment type="pathway">
    <text evidence="2 11">Protein modification; protein glycosylation.</text>
</comment>
<name>A0A7R9LGZ7_9ACAR</name>
<evidence type="ECO:0000256" key="7">
    <source>
        <dbReference type="ARBA" id="ARBA00022968"/>
    </source>
</evidence>
<comment type="function">
    <text evidence="11">Catalyzes the transfer of galactose onto proteins or lipids.</text>
</comment>
<dbReference type="OrthoDB" id="10038994at2759"/>
<dbReference type="PANTHER" id="PTHR19300">
    <property type="entry name" value="BETA-1,4-GALACTOSYLTRANSFERASE"/>
    <property type="match status" value="1"/>
</dbReference>
<evidence type="ECO:0000256" key="10">
    <source>
        <dbReference type="ARBA" id="ARBA00023180"/>
    </source>
</evidence>
<keyword evidence="8" id="KW-1133">Transmembrane helix</keyword>